<dbReference type="Proteomes" id="UP001190700">
    <property type="component" value="Unassembled WGS sequence"/>
</dbReference>
<dbReference type="GO" id="GO:0016538">
    <property type="term" value="F:cyclin-dependent protein serine/threonine kinase regulator activity"/>
    <property type="evidence" value="ECO:0007669"/>
    <property type="project" value="InterPro"/>
</dbReference>
<protein>
    <recommendedName>
        <fullName evidence="2">Cyclin-like domain-containing protein</fullName>
    </recommendedName>
</protein>
<evidence type="ECO:0000313" key="4">
    <source>
        <dbReference type="Proteomes" id="UP001190700"/>
    </source>
</evidence>
<comment type="caution">
    <text evidence="3">The sequence shown here is derived from an EMBL/GenBank/DDBJ whole genome shotgun (WGS) entry which is preliminary data.</text>
</comment>
<evidence type="ECO:0000256" key="1">
    <source>
        <dbReference type="RuleBase" id="RU000383"/>
    </source>
</evidence>
<dbReference type="CDD" id="cd20546">
    <property type="entry name" value="CYCLIN_SpCG1C_ScCTK2-like_rpt2"/>
    <property type="match status" value="1"/>
</dbReference>
<dbReference type="PIRSF" id="PIRSF028758">
    <property type="entry name" value="Cyclin, C/H/G types"/>
    <property type="match status" value="1"/>
</dbReference>
<dbReference type="SUPFAM" id="SSF47954">
    <property type="entry name" value="Cyclin-like"/>
    <property type="match status" value="2"/>
</dbReference>
<dbReference type="Pfam" id="PF00134">
    <property type="entry name" value="Cyclin_N"/>
    <property type="match status" value="1"/>
</dbReference>
<dbReference type="InterPro" id="IPR013763">
    <property type="entry name" value="Cyclin-like_dom"/>
</dbReference>
<sequence length="268" mass="30241">MIALTMQATHDLDETKVKGNPLCTTLETSEVKEARKLMQAMAIVLKMPHQALLTAMAYLLRFSRISSFGEVDDYDWAVTTCIFLATKVEEAPCRISDILNAMHRFRNPWDASPLPRPISNILEGQKLPSTESQEDCDVLVADMYYRAKEQLLKHEQTLLRALGFQISVIHPHKYLLNYCNTMKCSRALAQLSWAVLNDSVLNSTLTLRHPPAVLAAAVLNFGALLLEVTSDLPNKWWELLGIEMSCLEAVGSEMLELHQDLSKKQEEQ</sequence>
<organism evidence="3 4">
    <name type="scientific">Cymbomonas tetramitiformis</name>
    <dbReference type="NCBI Taxonomy" id="36881"/>
    <lineage>
        <taxon>Eukaryota</taxon>
        <taxon>Viridiplantae</taxon>
        <taxon>Chlorophyta</taxon>
        <taxon>Pyramimonadophyceae</taxon>
        <taxon>Pyramimonadales</taxon>
        <taxon>Pyramimonadaceae</taxon>
        <taxon>Cymbomonas</taxon>
    </lineage>
</organism>
<dbReference type="InterPro" id="IPR043198">
    <property type="entry name" value="Cyclin/Ssn8"/>
</dbReference>
<feature type="domain" description="Cyclin-like" evidence="2">
    <location>
        <begin position="36"/>
        <end position="160"/>
    </location>
</feature>
<proteinExistence type="inferred from homology"/>
<evidence type="ECO:0000313" key="3">
    <source>
        <dbReference type="EMBL" id="KAK3282767.1"/>
    </source>
</evidence>
<dbReference type="SMART" id="SM00385">
    <property type="entry name" value="CYCLIN"/>
    <property type="match status" value="2"/>
</dbReference>
<dbReference type="PANTHER" id="PTHR10026">
    <property type="entry name" value="CYCLIN"/>
    <property type="match status" value="1"/>
</dbReference>
<dbReference type="EMBL" id="LGRX02003160">
    <property type="protein sequence ID" value="KAK3282767.1"/>
    <property type="molecule type" value="Genomic_DNA"/>
</dbReference>
<comment type="similarity">
    <text evidence="1">Belongs to the cyclin family.</text>
</comment>
<feature type="domain" description="Cyclin-like" evidence="2">
    <location>
        <begin position="173"/>
        <end position="259"/>
    </location>
</feature>
<gene>
    <name evidence="3" type="ORF">CYMTET_9509</name>
</gene>
<dbReference type="Gene3D" id="1.10.472.10">
    <property type="entry name" value="Cyclin-like"/>
    <property type="match status" value="2"/>
</dbReference>
<dbReference type="GO" id="GO:0006357">
    <property type="term" value="P:regulation of transcription by RNA polymerase II"/>
    <property type="evidence" value="ECO:0007669"/>
    <property type="project" value="InterPro"/>
</dbReference>
<dbReference type="InterPro" id="IPR036915">
    <property type="entry name" value="Cyclin-like_sf"/>
</dbReference>
<name>A0AAE0LF21_9CHLO</name>
<dbReference type="AlphaFoldDB" id="A0AAE0LF21"/>
<reference evidence="3 4" key="1">
    <citation type="journal article" date="2015" name="Genome Biol. Evol.">
        <title>Comparative Genomics of a Bacterivorous Green Alga Reveals Evolutionary Causalities and Consequences of Phago-Mixotrophic Mode of Nutrition.</title>
        <authorList>
            <person name="Burns J.A."/>
            <person name="Paasch A."/>
            <person name="Narechania A."/>
            <person name="Kim E."/>
        </authorList>
    </citation>
    <scope>NUCLEOTIDE SEQUENCE [LARGE SCALE GENOMIC DNA]</scope>
    <source>
        <strain evidence="3 4">PLY_AMNH</strain>
    </source>
</reference>
<evidence type="ECO:0000259" key="2">
    <source>
        <dbReference type="SMART" id="SM00385"/>
    </source>
</evidence>
<accession>A0AAE0LF21</accession>
<keyword evidence="1" id="KW-0195">Cyclin</keyword>
<keyword evidence="4" id="KW-1185">Reference proteome</keyword>
<dbReference type="InterPro" id="IPR006671">
    <property type="entry name" value="Cyclin_N"/>
</dbReference>